<proteinExistence type="predicted"/>
<accession>A0A6B0U2E9</accession>
<feature type="chain" id="PRO_5025691611" evidence="1">
    <location>
        <begin position="23"/>
        <end position="75"/>
    </location>
</feature>
<reference evidence="2" key="1">
    <citation type="submission" date="2019-12" db="EMBL/GenBank/DDBJ databases">
        <title>An insight into the sialome of adult female Ixodes ricinus ticks feeding for 6 days.</title>
        <authorList>
            <person name="Perner J."/>
            <person name="Ribeiro J.M.C."/>
        </authorList>
    </citation>
    <scope>NUCLEOTIDE SEQUENCE</scope>
    <source>
        <strain evidence="2">Semi-engorged</strain>
        <tissue evidence="2">Salivary glands</tissue>
    </source>
</reference>
<dbReference type="AlphaFoldDB" id="A0A6B0U2E9"/>
<organism evidence="2">
    <name type="scientific">Ixodes ricinus</name>
    <name type="common">Common tick</name>
    <name type="synonym">Acarus ricinus</name>
    <dbReference type="NCBI Taxonomy" id="34613"/>
    <lineage>
        <taxon>Eukaryota</taxon>
        <taxon>Metazoa</taxon>
        <taxon>Ecdysozoa</taxon>
        <taxon>Arthropoda</taxon>
        <taxon>Chelicerata</taxon>
        <taxon>Arachnida</taxon>
        <taxon>Acari</taxon>
        <taxon>Parasitiformes</taxon>
        <taxon>Ixodida</taxon>
        <taxon>Ixodoidea</taxon>
        <taxon>Ixodidae</taxon>
        <taxon>Ixodinae</taxon>
        <taxon>Ixodes</taxon>
    </lineage>
</organism>
<keyword evidence="1" id="KW-0732">Signal</keyword>
<name>A0A6B0U2E9_IXORI</name>
<dbReference type="EMBL" id="GIFC01001274">
    <property type="protein sequence ID" value="MXU83357.1"/>
    <property type="molecule type" value="Transcribed_RNA"/>
</dbReference>
<protein>
    <submittedName>
        <fullName evidence="2">Putative secreted protein</fullName>
    </submittedName>
</protein>
<feature type="signal peptide" evidence="1">
    <location>
        <begin position="1"/>
        <end position="22"/>
    </location>
</feature>
<evidence type="ECO:0000256" key="1">
    <source>
        <dbReference type="SAM" id="SignalP"/>
    </source>
</evidence>
<sequence length="75" mass="8830">MCYSILALRCTAIFIFFTLCSSERLGETIRYSVRKYSAETTLKVFTLNSKFTIHICLNRNILYLCLAPRIIDWRI</sequence>
<evidence type="ECO:0000313" key="2">
    <source>
        <dbReference type="EMBL" id="MXU83357.1"/>
    </source>
</evidence>